<dbReference type="EMBL" id="WEGJ01000043">
    <property type="protein sequence ID" value="MQY16007.1"/>
    <property type="molecule type" value="Genomic_DNA"/>
</dbReference>
<accession>A0A7K0CR91</accession>
<gene>
    <name evidence="2" type="ORF">SRB5_61990</name>
</gene>
<dbReference type="InterPro" id="IPR032330">
    <property type="entry name" value="EF-G-binding_C"/>
</dbReference>
<comment type="caution">
    <text evidence="2">The sequence shown here is derived from an EMBL/GenBank/DDBJ whole genome shotgun (WGS) entry which is preliminary data.</text>
</comment>
<reference evidence="2 3" key="1">
    <citation type="submission" date="2019-10" db="EMBL/GenBank/DDBJ databases">
        <title>Streptomyces smaragdinus sp. nov. and Streptomyces fabii sp. nov., isolated from the gut of fungus growing-termite Macrotermes natalensis.</title>
        <authorList>
            <person name="Schwitalla J."/>
            <person name="Benndorf R."/>
            <person name="Martin K."/>
            <person name="De Beer W."/>
            <person name="Kaster A.-K."/>
            <person name="Vollmers J."/>
            <person name="Poulsen M."/>
            <person name="Beemelmanns C."/>
        </authorList>
    </citation>
    <scope>NUCLEOTIDE SEQUENCE [LARGE SCALE GENOMIC DNA]</scope>
    <source>
        <strain evidence="2 3">RB5</strain>
    </source>
</reference>
<protein>
    <recommendedName>
        <fullName evidence="1">Elongation factor G-binding protein C-terminal treble-clef zinc-finger domain-containing protein</fullName>
    </recommendedName>
</protein>
<evidence type="ECO:0000313" key="2">
    <source>
        <dbReference type="EMBL" id="MQY16007.1"/>
    </source>
</evidence>
<evidence type="ECO:0000313" key="3">
    <source>
        <dbReference type="Proteomes" id="UP000466345"/>
    </source>
</evidence>
<feature type="domain" description="Elongation factor G-binding protein C-terminal treble-clef zinc-finger" evidence="1">
    <location>
        <begin position="8"/>
        <end position="160"/>
    </location>
</feature>
<dbReference type="Proteomes" id="UP000466345">
    <property type="component" value="Unassembled WGS sequence"/>
</dbReference>
<evidence type="ECO:0000259" key="1">
    <source>
        <dbReference type="Pfam" id="PF16571"/>
    </source>
</evidence>
<sequence>MHPLTEPEIRASFINVSKGEAKRLAVPRDLSDLPWDDLDFLGWRDPGAPDRSYLVAHHEGALTGIAFRFPRIQRGFLQRNMCTLCLTTHPGNGVSLLTARKVGKSGRDGNSAGLHLCTDLACSLYLRGKKTVGPDRPEETLTLDEKVDRLTARLAEFVTKLHEA</sequence>
<proteinExistence type="predicted"/>
<dbReference type="AlphaFoldDB" id="A0A7K0CR91"/>
<organism evidence="2 3">
    <name type="scientific">Streptomyces smaragdinus</name>
    <dbReference type="NCBI Taxonomy" id="2585196"/>
    <lineage>
        <taxon>Bacteria</taxon>
        <taxon>Bacillati</taxon>
        <taxon>Actinomycetota</taxon>
        <taxon>Actinomycetes</taxon>
        <taxon>Kitasatosporales</taxon>
        <taxon>Streptomycetaceae</taxon>
        <taxon>Streptomyces</taxon>
    </lineage>
</organism>
<dbReference type="Pfam" id="PF16571">
    <property type="entry name" value="FBP_C"/>
    <property type="match status" value="1"/>
</dbReference>
<keyword evidence="3" id="KW-1185">Reference proteome</keyword>
<dbReference type="RefSeq" id="WP_153456800.1">
    <property type="nucleotide sequence ID" value="NZ_WEGJ01000043.1"/>
</dbReference>
<dbReference type="OrthoDB" id="4171838at2"/>
<name>A0A7K0CR91_9ACTN</name>